<evidence type="ECO:0000256" key="1">
    <source>
        <dbReference type="SAM" id="MobiDB-lite"/>
    </source>
</evidence>
<dbReference type="AlphaFoldDB" id="A0A2S8FLW4"/>
<evidence type="ECO:0000313" key="3">
    <source>
        <dbReference type="Proteomes" id="UP000240009"/>
    </source>
</evidence>
<proteinExistence type="predicted"/>
<organism evidence="2 3">
    <name type="scientific">Blastopirellula marina</name>
    <dbReference type="NCBI Taxonomy" id="124"/>
    <lineage>
        <taxon>Bacteria</taxon>
        <taxon>Pseudomonadati</taxon>
        <taxon>Planctomycetota</taxon>
        <taxon>Planctomycetia</taxon>
        <taxon>Pirellulales</taxon>
        <taxon>Pirellulaceae</taxon>
        <taxon>Blastopirellula</taxon>
    </lineage>
</organism>
<dbReference type="Proteomes" id="UP000240009">
    <property type="component" value="Unassembled WGS sequence"/>
</dbReference>
<sequence>MLTLIAVVPGCRTWGWGGKETKQDSHLVDNFSDTQSKSDEDKEDDYVDSATYAKQNGRTQDPGTGLSDRSRQIERNLGYN</sequence>
<protein>
    <submittedName>
        <fullName evidence="2">Uncharacterized protein</fullName>
    </submittedName>
</protein>
<name>A0A2S8FLW4_9BACT</name>
<dbReference type="EMBL" id="PUIA01000035">
    <property type="protein sequence ID" value="PQO33182.1"/>
    <property type="molecule type" value="Genomic_DNA"/>
</dbReference>
<reference evidence="2 3" key="1">
    <citation type="submission" date="2018-02" db="EMBL/GenBank/DDBJ databases">
        <title>Comparative genomes isolates from brazilian mangrove.</title>
        <authorList>
            <person name="Araujo J.E."/>
            <person name="Taketani R.G."/>
            <person name="Silva M.C.P."/>
            <person name="Loureco M.V."/>
            <person name="Andreote F.D."/>
        </authorList>
    </citation>
    <scope>NUCLEOTIDE SEQUENCE [LARGE SCALE GENOMIC DNA]</scope>
    <source>
        <strain evidence="2 3">HEX-2 MGV</strain>
    </source>
</reference>
<accession>A0A2S8FLW4</accession>
<evidence type="ECO:0000313" key="2">
    <source>
        <dbReference type="EMBL" id="PQO33182.1"/>
    </source>
</evidence>
<comment type="caution">
    <text evidence="2">The sequence shown here is derived from an EMBL/GenBank/DDBJ whole genome shotgun (WGS) entry which is preliminary data.</text>
</comment>
<gene>
    <name evidence="2" type="ORF">C5Y96_10010</name>
</gene>
<feature type="compositionally biased region" description="Polar residues" evidence="1">
    <location>
        <begin position="52"/>
        <end position="62"/>
    </location>
</feature>
<feature type="region of interest" description="Disordered" evidence="1">
    <location>
        <begin position="16"/>
        <end position="80"/>
    </location>
</feature>